<accession>A0A370I2Y4</accession>
<evidence type="ECO:0000313" key="2">
    <source>
        <dbReference type="Proteomes" id="UP000254869"/>
    </source>
</evidence>
<gene>
    <name evidence="1" type="ORF">DFR76_107480</name>
</gene>
<dbReference type="EMBL" id="QQBC01000007">
    <property type="protein sequence ID" value="RDI65102.1"/>
    <property type="molecule type" value="Genomic_DNA"/>
</dbReference>
<dbReference type="RefSeq" id="WP_067998305.1">
    <property type="nucleotide sequence ID" value="NZ_QQBC01000007.1"/>
</dbReference>
<dbReference type="Proteomes" id="UP000254869">
    <property type="component" value="Unassembled WGS sequence"/>
</dbReference>
<sequence length="113" mass="12705">MALHITEWFMTSDITPEFAQYLPSAYGGHWALSWLPEFALTRDQAMSGMVLDETLSDLRLVDNCLAVELAAYHANEIGIGLELAMFRLFMRVVDRETPQSETTERPLVAAARA</sequence>
<keyword evidence="2" id="KW-1185">Reference proteome</keyword>
<dbReference type="AlphaFoldDB" id="A0A370I2Y4"/>
<comment type="caution">
    <text evidence="1">The sequence shown here is derived from an EMBL/GenBank/DDBJ whole genome shotgun (WGS) entry which is preliminary data.</text>
</comment>
<organism evidence="1 2">
    <name type="scientific">Nocardia pseudobrasiliensis</name>
    <dbReference type="NCBI Taxonomy" id="45979"/>
    <lineage>
        <taxon>Bacteria</taxon>
        <taxon>Bacillati</taxon>
        <taxon>Actinomycetota</taxon>
        <taxon>Actinomycetes</taxon>
        <taxon>Mycobacteriales</taxon>
        <taxon>Nocardiaceae</taxon>
        <taxon>Nocardia</taxon>
    </lineage>
</organism>
<protein>
    <submittedName>
        <fullName evidence="1">Uncharacterized protein</fullName>
    </submittedName>
</protein>
<reference evidence="1 2" key="1">
    <citation type="submission" date="2018-07" db="EMBL/GenBank/DDBJ databases">
        <title>Genomic Encyclopedia of Type Strains, Phase IV (KMG-IV): sequencing the most valuable type-strain genomes for metagenomic binning, comparative biology and taxonomic classification.</title>
        <authorList>
            <person name="Goeker M."/>
        </authorList>
    </citation>
    <scope>NUCLEOTIDE SEQUENCE [LARGE SCALE GENOMIC DNA]</scope>
    <source>
        <strain evidence="1 2">DSM 44290</strain>
    </source>
</reference>
<proteinExistence type="predicted"/>
<evidence type="ECO:0000313" key="1">
    <source>
        <dbReference type="EMBL" id="RDI65102.1"/>
    </source>
</evidence>
<name>A0A370I2Y4_9NOCA</name>